<dbReference type="Proteomes" id="UP000632322">
    <property type="component" value="Unassembled WGS sequence"/>
</dbReference>
<organism evidence="4 5">
    <name type="scientific">Brevibacterium sediminis</name>
    <dbReference type="NCBI Taxonomy" id="1857024"/>
    <lineage>
        <taxon>Bacteria</taxon>
        <taxon>Bacillati</taxon>
        <taxon>Actinomycetota</taxon>
        <taxon>Actinomycetes</taxon>
        <taxon>Micrococcales</taxon>
        <taxon>Brevibacteriaceae</taxon>
        <taxon>Brevibacterium</taxon>
    </lineage>
</organism>
<feature type="transmembrane region" description="Helical" evidence="2">
    <location>
        <begin position="69"/>
        <end position="89"/>
    </location>
</feature>
<dbReference type="EMBL" id="BMJG01000001">
    <property type="protein sequence ID" value="GGC21940.1"/>
    <property type="molecule type" value="Genomic_DNA"/>
</dbReference>
<keyword evidence="5" id="KW-1185">Reference proteome</keyword>
<keyword evidence="2" id="KW-1133">Transmembrane helix</keyword>
<comment type="caution">
    <text evidence="4">The sequence shown here is derived from an EMBL/GenBank/DDBJ whole genome shotgun (WGS) entry which is preliminary data.</text>
</comment>
<dbReference type="SUPFAM" id="SSF81296">
    <property type="entry name" value="E set domains"/>
    <property type="match status" value="1"/>
</dbReference>
<dbReference type="InterPro" id="IPR014756">
    <property type="entry name" value="Ig_E-set"/>
</dbReference>
<dbReference type="PANTHER" id="PTHR19372:SF7">
    <property type="entry name" value="SULFITE OXIDASE, MITOCHONDRIAL"/>
    <property type="match status" value="1"/>
</dbReference>
<accession>A0ABQ1LC21</accession>
<feature type="transmembrane region" description="Helical" evidence="2">
    <location>
        <begin position="12"/>
        <end position="30"/>
    </location>
</feature>
<evidence type="ECO:0000256" key="1">
    <source>
        <dbReference type="SAM" id="MobiDB-lite"/>
    </source>
</evidence>
<keyword evidence="2" id="KW-0472">Membrane</keyword>
<feature type="transmembrane region" description="Helical" evidence="2">
    <location>
        <begin position="126"/>
        <end position="147"/>
    </location>
</feature>
<proteinExistence type="predicted"/>
<feature type="transmembrane region" description="Helical" evidence="2">
    <location>
        <begin position="178"/>
        <end position="197"/>
    </location>
</feature>
<dbReference type="InterPro" id="IPR036374">
    <property type="entry name" value="OxRdtase_Mopterin-bd_sf"/>
</dbReference>
<dbReference type="InterPro" id="IPR000572">
    <property type="entry name" value="OxRdtase_Mopterin-bd_dom"/>
</dbReference>
<gene>
    <name evidence="4" type="ORF">GCM10010974_00660</name>
</gene>
<dbReference type="Gene3D" id="2.60.40.650">
    <property type="match status" value="1"/>
</dbReference>
<dbReference type="Pfam" id="PF00174">
    <property type="entry name" value="Oxidored_molyb"/>
    <property type="match status" value="1"/>
</dbReference>
<dbReference type="Gene3D" id="3.90.420.10">
    <property type="entry name" value="Oxidoreductase, molybdopterin-binding domain"/>
    <property type="match status" value="1"/>
</dbReference>
<dbReference type="PANTHER" id="PTHR19372">
    <property type="entry name" value="SULFITE REDUCTASE"/>
    <property type="match status" value="1"/>
</dbReference>
<evidence type="ECO:0000259" key="3">
    <source>
        <dbReference type="Pfam" id="PF00174"/>
    </source>
</evidence>
<feature type="transmembrane region" description="Helical" evidence="2">
    <location>
        <begin position="42"/>
        <end position="63"/>
    </location>
</feature>
<keyword evidence="2" id="KW-0812">Transmembrane</keyword>
<protein>
    <submittedName>
        <fullName evidence="4">Oxidoreductase</fullName>
    </submittedName>
</protein>
<evidence type="ECO:0000313" key="5">
    <source>
        <dbReference type="Proteomes" id="UP000632322"/>
    </source>
</evidence>
<name>A0ABQ1LC21_9MICO</name>
<feature type="transmembrane region" description="Helical" evidence="2">
    <location>
        <begin position="96"/>
        <end position="120"/>
    </location>
</feature>
<feature type="domain" description="Oxidoreductase molybdopterin-binding" evidence="3">
    <location>
        <begin position="257"/>
        <end position="406"/>
    </location>
</feature>
<dbReference type="SUPFAM" id="SSF56524">
    <property type="entry name" value="Oxidoreductase molybdopterin-binding domain"/>
    <property type="match status" value="1"/>
</dbReference>
<evidence type="ECO:0000313" key="4">
    <source>
        <dbReference type="EMBL" id="GGC21940.1"/>
    </source>
</evidence>
<reference evidence="5" key="1">
    <citation type="journal article" date="2019" name="Int. J. Syst. Evol. Microbiol.">
        <title>The Global Catalogue of Microorganisms (GCM) 10K type strain sequencing project: providing services to taxonomists for standard genome sequencing and annotation.</title>
        <authorList>
            <consortium name="The Broad Institute Genomics Platform"/>
            <consortium name="The Broad Institute Genome Sequencing Center for Infectious Disease"/>
            <person name="Wu L."/>
            <person name="Ma J."/>
        </authorList>
    </citation>
    <scope>NUCLEOTIDE SEQUENCE [LARGE SCALE GENOMIC DNA]</scope>
    <source>
        <strain evidence="5">CGMCC 1.15472</strain>
    </source>
</reference>
<evidence type="ECO:0000256" key="2">
    <source>
        <dbReference type="SAM" id="Phobius"/>
    </source>
</evidence>
<feature type="region of interest" description="Disordered" evidence="1">
    <location>
        <begin position="149"/>
        <end position="173"/>
    </location>
</feature>
<feature type="region of interest" description="Disordered" evidence="1">
    <location>
        <begin position="505"/>
        <end position="524"/>
    </location>
</feature>
<dbReference type="RefSeq" id="WP_181270310.1">
    <property type="nucleotide sequence ID" value="NZ_BMJG01000001.1"/>
</dbReference>
<sequence>MVGSTQRTWPSVLAGVVATLIYFGTAELIARSLDVASAPALLIGQALIPLMPTVLIKSAIAVFGTHDKFALVITIVAGGAGCGAIIGWIGARRRGLALVLLIGFGLLPAVVGFSSGAGLVATLPSLGGIAAGAAAFLVLLHVATVPARTGGGTEARSDAEDAGADTQHRTPARPGRRAFFGLAAGLSAVGIAAVAAGQSAATLARSAAGTVTKLVLPRPAASAPEIPTGAELDVPGLTPLVTETQDFYRIDTALFPPSIDAGTWMLRVHGMVEHEFTITMAELLDLPLQEHYVTLACVSNEVGGDLVGNAKWLGYPIRDLLARAKPHSGADMVLSGSDDGFTASTPLEVLTDDRAALLAVAMNGHALPRDHGYPARLVVPGLYGYVSATKWVTDLEITRFADKEAYWTTRGWATHGPVLVASRIDVPRPGATVTPKSGGRVVTAGMAWAQHTGIEKVQVRIDNGDWAEAELSEELTADTWRQWRCEHTGLSTGTHTVSVRAVDQDGNVQTSERRPAIPGAATGLHERQFTVE</sequence>